<dbReference type="InterPro" id="IPR001128">
    <property type="entry name" value="Cyt_P450"/>
</dbReference>
<accession>A0A9P4M3H4</accession>
<protein>
    <submittedName>
        <fullName evidence="15">Cytochrome P450</fullName>
    </submittedName>
</protein>
<dbReference type="PROSITE" id="PS00086">
    <property type="entry name" value="CYTOCHROME_P450"/>
    <property type="match status" value="1"/>
</dbReference>
<dbReference type="Gene3D" id="1.10.630.10">
    <property type="entry name" value="Cytochrome P450"/>
    <property type="match status" value="1"/>
</dbReference>
<evidence type="ECO:0000256" key="9">
    <source>
        <dbReference type="ARBA" id="ARBA00023004"/>
    </source>
</evidence>
<dbReference type="GO" id="GO:0016705">
    <property type="term" value="F:oxidoreductase activity, acting on paired donors, with incorporation or reduction of molecular oxygen"/>
    <property type="evidence" value="ECO:0007669"/>
    <property type="project" value="InterPro"/>
</dbReference>
<feature type="binding site" description="axial binding residue" evidence="12">
    <location>
        <position position="445"/>
    </location>
    <ligand>
        <name>heme</name>
        <dbReference type="ChEBI" id="CHEBI:30413"/>
    </ligand>
    <ligandPart>
        <name>Fe</name>
        <dbReference type="ChEBI" id="CHEBI:18248"/>
    </ligandPart>
</feature>
<dbReference type="GO" id="GO:0005506">
    <property type="term" value="F:iron ion binding"/>
    <property type="evidence" value="ECO:0007669"/>
    <property type="project" value="InterPro"/>
</dbReference>
<evidence type="ECO:0000256" key="7">
    <source>
        <dbReference type="ARBA" id="ARBA00022989"/>
    </source>
</evidence>
<keyword evidence="8 13" id="KW-0560">Oxidoreductase</keyword>
<dbReference type="InterPro" id="IPR036396">
    <property type="entry name" value="Cyt_P450_sf"/>
</dbReference>
<dbReference type="PRINTS" id="PR00385">
    <property type="entry name" value="P450"/>
</dbReference>
<evidence type="ECO:0000313" key="16">
    <source>
        <dbReference type="Proteomes" id="UP000799772"/>
    </source>
</evidence>
<dbReference type="GO" id="GO:0016020">
    <property type="term" value="C:membrane"/>
    <property type="evidence" value="ECO:0007669"/>
    <property type="project" value="UniProtKB-SubCell"/>
</dbReference>
<keyword evidence="11 14" id="KW-0472">Membrane</keyword>
<keyword evidence="4 12" id="KW-0349">Heme</keyword>
<keyword evidence="9 12" id="KW-0408">Iron</keyword>
<dbReference type="GO" id="GO:0020037">
    <property type="term" value="F:heme binding"/>
    <property type="evidence" value="ECO:0007669"/>
    <property type="project" value="InterPro"/>
</dbReference>
<dbReference type="PRINTS" id="PR00463">
    <property type="entry name" value="EP450I"/>
</dbReference>
<keyword evidence="16" id="KW-1185">Reference proteome</keyword>
<evidence type="ECO:0000256" key="12">
    <source>
        <dbReference type="PIRSR" id="PIRSR602401-1"/>
    </source>
</evidence>
<feature type="transmembrane region" description="Helical" evidence="14">
    <location>
        <begin position="17"/>
        <end position="38"/>
    </location>
</feature>
<dbReference type="PANTHER" id="PTHR24305:SF230">
    <property type="entry name" value="P450, PUTATIVE (EUROFUNG)-RELATED"/>
    <property type="match status" value="1"/>
</dbReference>
<keyword evidence="10 13" id="KW-0503">Monooxygenase</keyword>
<dbReference type="SUPFAM" id="SSF48264">
    <property type="entry name" value="Cytochrome P450"/>
    <property type="match status" value="1"/>
</dbReference>
<dbReference type="InterPro" id="IPR002401">
    <property type="entry name" value="Cyt_P450_E_grp-I"/>
</dbReference>
<evidence type="ECO:0000256" key="11">
    <source>
        <dbReference type="ARBA" id="ARBA00023136"/>
    </source>
</evidence>
<evidence type="ECO:0000256" key="6">
    <source>
        <dbReference type="ARBA" id="ARBA00022723"/>
    </source>
</evidence>
<comment type="similarity">
    <text evidence="3 13">Belongs to the cytochrome P450 family.</text>
</comment>
<comment type="cofactor">
    <cofactor evidence="1 12">
        <name>heme</name>
        <dbReference type="ChEBI" id="CHEBI:30413"/>
    </cofactor>
</comment>
<evidence type="ECO:0000256" key="3">
    <source>
        <dbReference type="ARBA" id="ARBA00010617"/>
    </source>
</evidence>
<reference evidence="15" key="1">
    <citation type="journal article" date="2020" name="Stud. Mycol.">
        <title>101 Dothideomycetes genomes: a test case for predicting lifestyles and emergence of pathogens.</title>
        <authorList>
            <person name="Haridas S."/>
            <person name="Albert R."/>
            <person name="Binder M."/>
            <person name="Bloem J."/>
            <person name="Labutti K."/>
            <person name="Salamov A."/>
            <person name="Andreopoulos B."/>
            <person name="Baker S."/>
            <person name="Barry K."/>
            <person name="Bills G."/>
            <person name="Bluhm B."/>
            <person name="Cannon C."/>
            <person name="Castanera R."/>
            <person name="Culley D."/>
            <person name="Daum C."/>
            <person name="Ezra D."/>
            <person name="Gonzalez J."/>
            <person name="Henrissat B."/>
            <person name="Kuo A."/>
            <person name="Liang C."/>
            <person name="Lipzen A."/>
            <person name="Lutzoni F."/>
            <person name="Magnuson J."/>
            <person name="Mondo S."/>
            <person name="Nolan M."/>
            <person name="Ohm R."/>
            <person name="Pangilinan J."/>
            <person name="Park H.-J."/>
            <person name="Ramirez L."/>
            <person name="Alfaro M."/>
            <person name="Sun H."/>
            <person name="Tritt A."/>
            <person name="Yoshinaga Y."/>
            <person name="Zwiers L.-H."/>
            <person name="Turgeon B."/>
            <person name="Goodwin S."/>
            <person name="Spatafora J."/>
            <person name="Crous P."/>
            <person name="Grigoriev I."/>
        </authorList>
    </citation>
    <scope>NUCLEOTIDE SEQUENCE</scope>
    <source>
        <strain evidence="15">CBS 133067</strain>
    </source>
</reference>
<organism evidence="15 16">
    <name type="scientific">Rhizodiscina lignyota</name>
    <dbReference type="NCBI Taxonomy" id="1504668"/>
    <lineage>
        <taxon>Eukaryota</taxon>
        <taxon>Fungi</taxon>
        <taxon>Dikarya</taxon>
        <taxon>Ascomycota</taxon>
        <taxon>Pezizomycotina</taxon>
        <taxon>Dothideomycetes</taxon>
        <taxon>Pleosporomycetidae</taxon>
        <taxon>Aulographales</taxon>
        <taxon>Rhizodiscinaceae</taxon>
        <taxon>Rhizodiscina</taxon>
    </lineage>
</organism>
<keyword evidence="7 14" id="KW-1133">Transmembrane helix</keyword>
<evidence type="ECO:0000256" key="13">
    <source>
        <dbReference type="RuleBase" id="RU000461"/>
    </source>
</evidence>
<dbReference type="InterPro" id="IPR017972">
    <property type="entry name" value="Cyt_P450_CS"/>
</dbReference>
<evidence type="ECO:0000256" key="8">
    <source>
        <dbReference type="ARBA" id="ARBA00023002"/>
    </source>
</evidence>
<evidence type="ECO:0000256" key="1">
    <source>
        <dbReference type="ARBA" id="ARBA00001971"/>
    </source>
</evidence>
<proteinExistence type="inferred from homology"/>
<dbReference type="InterPro" id="IPR050121">
    <property type="entry name" value="Cytochrome_P450_monoxygenase"/>
</dbReference>
<keyword evidence="5 14" id="KW-0812">Transmembrane</keyword>
<dbReference type="FunFam" id="1.10.630.10:FF:000047">
    <property type="entry name" value="Cytochrome P450 monooxygenase"/>
    <property type="match status" value="1"/>
</dbReference>
<name>A0A9P4M3H4_9PEZI</name>
<dbReference type="CDD" id="cd11058">
    <property type="entry name" value="CYP60B-like"/>
    <property type="match status" value="1"/>
</dbReference>
<dbReference type="GO" id="GO:0009403">
    <property type="term" value="P:toxin biosynthetic process"/>
    <property type="evidence" value="ECO:0007669"/>
    <property type="project" value="UniProtKB-ARBA"/>
</dbReference>
<sequence length="503" mass="58082">MSPTVELVLGIGTLPRILLFVSSLAILKVIVKVIYNVFLHPLREFPGPLSHKISRLPYFYKHINGTLPFDMLDLHEKYGDIVRVAPDELAFSHPNAWTDIMGHQKSGKECSKAEWFYQPVESLPRHIVNEPREEHRRLRRQLAHGFSEKGMREQEPIIKRYVDLLVCKLYEHCQSNTDPIILSDWYNYCTFDIIGDLAFGESFGCLEGSNYHAWIASIFQSGRLGTLLQALSFVPRLKTVLMSLAPKSTRDAQQRHKELTTAKMLKRIEMGNERHDLIQGLLEKKDELHLEMDKLIANAEILIIGGSETTATLLSGVTYYILRNPHVFRKLAEEVRTSFDSEDAINLVSVGKLTYMLAVLNEGLRMYPPIANGLPRQIPQGGAQVLERAIPANTYVAIHQWALYRRESYFHKANEFHPERFLHDPEFAKDRDDALQPFHVGPRNCLGRNLAYSEMRLILTRVIYNFDMRLDESSMDWVKQRNYLMWRKGPLKVHLTPIHVDRD</sequence>
<evidence type="ECO:0000256" key="14">
    <source>
        <dbReference type="SAM" id="Phobius"/>
    </source>
</evidence>
<dbReference type="AlphaFoldDB" id="A0A9P4M3H4"/>
<gene>
    <name evidence="15" type="ORF">NA57DRAFT_79438</name>
</gene>
<dbReference type="Proteomes" id="UP000799772">
    <property type="component" value="Unassembled WGS sequence"/>
</dbReference>
<dbReference type="OrthoDB" id="1470350at2759"/>
<evidence type="ECO:0000256" key="5">
    <source>
        <dbReference type="ARBA" id="ARBA00022692"/>
    </source>
</evidence>
<comment type="caution">
    <text evidence="15">The sequence shown here is derived from an EMBL/GenBank/DDBJ whole genome shotgun (WGS) entry which is preliminary data.</text>
</comment>
<evidence type="ECO:0000313" key="15">
    <source>
        <dbReference type="EMBL" id="KAF2095728.1"/>
    </source>
</evidence>
<evidence type="ECO:0000256" key="4">
    <source>
        <dbReference type="ARBA" id="ARBA00022617"/>
    </source>
</evidence>
<evidence type="ECO:0000256" key="2">
    <source>
        <dbReference type="ARBA" id="ARBA00004167"/>
    </source>
</evidence>
<dbReference type="GO" id="GO:0004497">
    <property type="term" value="F:monooxygenase activity"/>
    <property type="evidence" value="ECO:0007669"/>
    <property type="project" value="UniProtKB-KW"/>
</dbReference>
<dbReference type="EMBL" id="ML978131">
    <property type="protein sequence ID" value="KAF2095728.1"/>
    <property type="molecule type" value="Genomic_DNA"/>
</dbReference>
<dbReference type="Pfam" id="PF00067">
    <property type="entry name" value="p450"/>
    <property type="match status" value="1"/>
</dbReference>
<evidence type="ECO:0000256" key="10">
    <source>
        <dbReference type="ARBA" id="ARBA00023033"/>
    </source>
</evidence>
<keyword evidence="6 12" id="KW-0479">Metal-binding</keyword>
<dbReference type="PANTHER" id="PTHR24305">
    <property type="entry name" value="CYTOCHROME P450"/>
    <property type="match status" value="1"/>
</dbReference>
<comment type="subcellular location">
    <subcellularLocation>
        <location evidence="2">Membrane</location>
        <topology evidence="2">Single-pass membrane protein</topology>
    </subcellularLocation>
</comment>